<dbReference type="RefSeq" id="WP_139012202.1">
    <property type="nucleotide sequence ID" value="NZ_VBSN01000036.1"/>
</dbReference>
<keyword evidence="2" id="KW-1003">Cell membrane</keyword>
<dbReference type="AlphaFoldDB" id="A0A5M8R018"/>
<feature type="transmembrane region" description="Helical" evidence="6">
    <location>
        <begin position="35"/>
        <end position="59"/>
    </location>
</feature>
<comment type="subcellular location">
    <subcellularLocation>
        <location evidence="1">Cell membrane</location>
        <topology evidence="1">Single-pass membrane protein</topology>
    </subcellularLocation>
</comment>
<dbReference type="PANTHER" id="PTHR33885:SF3">
    <property type="entry name" value="PHAGE SHOCK PROTEIN C"/>
    <property type="match status" value="1"/>
</dbReference>
<keyword evidence="4 6" id="KW-1133">Transmembrane helix</keyword>
<proteinExistence type="predicted"/>
<evidence type="ECO:0000256" key="5">
    <source>
        <dbReference type="ARBA" id="ARBA00023136"/>
    </source>
</evidence>
<reference evidence="8 9" key="1">
    <citation type="submission" date="2019-05" db="EMBL/GenBank/DDBJ databases">
        <authorList>
            <person name="Qu J.-H."/>
        </authorList>
    </citation>
    <scope>NUCLEOTIDE SEQUENCE [LARGE SCALE GENOMIC DNA]</scope>
    <source>
        <strain evidence="8 9">NS28</strain>
    </source>
</reference>
<evidence type="ECO:0000256" key="3">
    <source>
        <dbReference type="ARBA" id="ARBA00022692"/>
    </source>
</evidence>
<dbReference type="InterPro" id="IPR052027">
    <property type="entry name" value="PspC"/>
</dbReference>
<dbReference type="InterPro" id="IPR007168">
    <property type="entry name" value="Phageshock_PspC_N"/>
</dbReference>
<dbReference type="OrthoDB" id="5772680at2"/>
<evidence type="ECO:0000256" key="4">
    <source>
        <dbReference type="ARBA" id="ARBA00022989"/>
    </source>
</evidence>
<dbReference type="GO" id="GO:0005886">
    <property type="term" value="C:plasma membrane"/>
    <property type="evidence" value="ECO:0007669"/>
    <property type="project" value="UniProtKB-SubCell"/>
</dbReference>
<evidence type="ECO:0000256" key="6">
    <source>
        <dbReference type="SAM" id="Phobius"/>
    </source>
</evidence>
<keyword evidence="9" id="KW-1185">Reference proteome</keyword>
<comment type="caution">
    <text evidence="8">The sequence shown here is derived from an EMBL/GenBank/DDBJ whole genome shotgun (WGS) entry which is preliminary data.</text>
</comment>
<name>A0A5M8R018_9BACT</name>
<evidence type="ECO:0000259" key="7">
    <source>
        <dbReference type="Pfam" id="PF04024"/>
    </source>
</evidence>
<sequence length="77" mass="8776">MNNNRLFRDTNHKMIGGVAAGLAEYLQTDVTIMRVLFVLAVFIPLNFPVVLLYIILWIVMPDIAKRPKILQNSHIPS</sequence>
<keyword evidence="3 6" id="KW-0812">Transmembrane</keyword>
<accession>A0A5M8R018</accession>
<evidence type="ECO:0000313" key="9">
    <source>
        <dbReference type="Proteomes" id="UP000323994"/>
    </source>
</evidence>
<dbReference type="Proteomes" id="UP000323994">
    <property type="component" value="Unassembled WGS sequence"/>
</dbReference>
<gene>
    <name evidence="8" type="ORF">FEM33_11670</name>
</gene>
<protein>
    <submittedName>
        <fullName evidence="8">PspC domain-containing protein</fullName>
    </submittedName>
</protein>
<organism evidence="8 9">
    <name type="scientific">Dyadobacter flavalbus</name>
    <dbReference type="NCBI Taxonomy" id="2579942"/>
    <lineage>
        <taxon>Bacteria</taxon>
        <taxon>Pseudomonadati</taxon>
        <taxon>Bacteroidota</taxon>
        <taxon>Cytophagia</taxon>
        <taxon>Cytophagales</taxon>
        <taxon>Spirosomataceae</taxon>
        <taxon>Dyadobacter</taxon>
    </lineage>
</organism>
<evidence type="ECO:0000256" key="2">
    <source>
        <dbReference type="ARBA" id="ARBA00022475"/>
    </source>
</evidence>
<dbReference type="EMBL" id="VBSN01000036">
    <property type="protein sequence ID" value="KAA6439602.1"/>
    <property type="molecule type" value="Genomic_DNA"/>
</dbReference>
<keyword evidence="5 6" id="KW-0472">Membrane</keyword>
<dbReference type="Pfam" id="PF04024">
    <property type="entry name" value="PspC"/>
    <property type="match status" value="1"/>
</dbReference>
<dbReference type="PANTHER" id="PTHR33885">
    <property type="entry name" value="PHAGE SHOCK PROTEIN C"/>
    <property type="match status" value="1"/>
</dbReference>
<evidence type="ECO:0000313" key="8">
    <source>
        <dbReference type="EMBL" id="KAA6439602.1"/>
    </source>
</evidence>
<evidence type="ECO:0000256" key="1">
    <source>
        <dbReference type="ARBA" id="ARBA00004162"/>
    </source>
</evidence>
<feature type="domain" description="Phage shock protein PspC N-terminal" evidence="7">
    <location>
        <begin position="5"/>
        <end position="62"/>
    </location>
</feature>